<dbReference type="Gene3D" id="3.30.60.90">
    <property type="match status" value="3"/>
</dbReference>
<dbReference type="SUPFAM" id="SSF57850">
    <property type="entry name" value="RING/U-box"/>
    <property type="match status" value="3"/>
</dbReference>
<sequence length="818" mass="91842">MSRVWFKIIFPQKSEICIVPLITLGLASNYLSELKDNTRTAFDLDKDYDFYFTFIDNEGDEISIKNNSDLFNRIVSADAHTNTNIKLKIIPAGHQNFNITDQKEPNVSESIQSMMKHLELGINNLQATVERSAATTVDNVVKTAAETAAQVYRSLLSTPSLSEQPQFDVICDGCYSPIRGQRYRCETCDDFDLCSTCKSRVNHNPSHNFRHISTVNNNIPLSTPEPYVSDESSCSSYWTHNLFICDYCDTEIVGIRHTCGACPDFDVCHSCFSTVKENHPRQHTFVTRLVGAQAANRNLTRRRNKHTTSHDMVPTTKHVGVRCDSCDVSIEGVRFKCGHCANYDLCETCEEHAFSIHDKNHVFIKIRRPIRSITDIPLLPRFNFLYPEPVKQTNKTSESSSSRSNSIEIISKPEEINSSTSLPGPIIAASFVADLNIPDGTIIVPKKTFIKMWKVKNTGNVEWPIGSHLLFNGGSILRPYPISRPDCFAVPVIAPNEETCVSAELQAPDSPGSYTSFFCLCAPNGERFGDNLWCTITVDEDLEPDKGHSNTATSSKSPVMINSHTMIYPKISTSPLLHDSDKEQEHFEEVSHTDLEVHDNSSETTGDHASDRSRGRFDEMLHLGEQEEKSRQHIKYDGDNSSETTGDYNSTVETNTTYTYTDSQVSSPTPSELDLGDCNNHRFDSDIDSDEFSNHAYHVISPSASVTITFDHERNTLNSVEEEEDFVLIEEQDKVTTIEIEDASNISVGHSDLVSSAHSTNTITPNEIQSVYEDLSYRSQLLQLHEMGFTSYDDLALSLLRLYKGELDKVVSKLLEYP</sequence>
<evidence type="ECO:0000313" key="7">
    <source>
        <dbReference type="EMBL" id="RCH90920.1"/>
    </source>
</evidence>
<dbReference type="PROSITE" id="PS01357">
    <property type="entry name" value="ZF_ZZ_1"/>
    <property type="match status" value="2"/>
</dbReference>
<feature type="domain" description="ZZ-type" evidence="6">
    <location>
        <begin position="240"/>
        <end position="293"/>
    </location>
</feature>
<gene>
    <name evidence="7" type="ORF">CU098_003932</name>
</gene>
<dbReference type="Gene3D" id="2.60.40.10">
    <property type="entry name" value="Immunoglobulins"/>
    <property type="match status" value="1"/>
</dbReference>
<organism evidence="7 8">
    <name type="scientific">Rhizopus stolonifer</name>
    <name type="common">Rhizopus nigricans</name>
    <dbReference type="NCBI Taxonomy" id="4846"/>
    <lineage>
        <taxon>Eukaryota</taxon>
        <taxon>Fungi</taxon>
        <taxon>Fungi incertae sedis</taxon>
        <taxon>Mucoromycota</taxon>
        <taxon>Mucoromycotina</taxon>
        <taxon>Mucoromycetes</taxon>
        <taxon>Mucorales</taxon>
        <taxon>Mucorineae</taxon>
        <taxon>Rhizopodaceae</taxon>
        <taxon>Rhizopus</taxon>
    </lineage>
</organism>
<dbReference type="STRING" id="4846.A0A367JLU2"/>
<dbReference type="PANTHER" id="PTHR20930">
    <property type="entry name" value="OVARIAN CARCINOMA ANTIGEN CA125-RELATED"/>
    <property type="match status" value="1"/>
</dbReference>
<proteinExistence type="predicted"/>
<dbReference type="InterPro" id="IPR000433">
    <property type="entry name" value="Znf_ZZ"/>
</dbReference>
<evidence type="ECO:0000256" key="3">
    <source>
        <dbReference type="ARBA" id="ARBA00022833"/>
    </source>
</evidence>
<dbReference type="AlphaFoldDB" id="A0A367JLU2"/>
<keyword evidence="8" id="KW-1185">Reference proteome</keyword>
<dbReference type="SUPFAM" id="SSF54277">
    <property type="entry name" value="CAD &amp; PB1 domains"/>
    <property type="match status" value="1"/>
</dbReference>
<feature type="domain" description="ZZ-type" evidence="6">
    <location>
        <begin position="318"/>
        <end position="371"/>
    </location>
</feature>
<keyword evidence="3" id="KW-0862">Zinc</keyword>
<dbReference type="InterPro" id="IPR043145">
    <property type="entry name" value="Znf_ZZ_sf"/>
</dbReference>
<dbReference type="GO" id="GO:0008270">
    <property type="term" value="F:zinc ion binding"/>
    <property type="evidence" value="ECO:0007669"/>
    <property type="project" value="UniProtKB-KW"/>
</dbReference>
<dbReference type="CDD" id="cd14947">
    <property type="entry name" value="NBR1_like"/>
    <property type="match status" value="1"/>
</dbReference>
<dbReference type="PROSITE" id="PS50135">
    <property type="entry name" value="ZF_ZZ_2"/>
    <property type="match status" value="3"/>
</dbReference>
<dbReference type="InterPro" id="IPR032350">
    <property type="entry name" value="Nbr1_FW"/>
</dbReference>
<evidence type="ECO:0000256" key="4">
    <source>
        <dbReference type="PROSITE-ProRule" id="PRU00228"/>
    </source>
</evidence>
<evidence type="ECO:0000259" key="6">
    <source>
        <dbReference type="PROSITE" id="PS50135"/>
    </source>
</evidence>
<dbReference type="EMBL" id="PJQM01003077">
    <property type="protein sequence ID" value="RCH90920.1"/>
    <property type="molecule type" value="Genomic_DNA"/>
</dbReference>
<evidence type="ECO:0000256" key="2">
    <source>
        <dbReference type="ARBA" id="ARBA00022771"/>
    </source>
</evidence>
<protein>
    <recommendedName>
        <fullName evidence="6">ZZ-type domain-containing protein</fullName>
    </recommendedName>
</protein>
<keyword evidence="2 4" id="KW-0863">Zinc-finger</keyword>
<dbReference type="CDD" id="cd02249">
    <property type="entry name" value="ZZ"/>
    <property type="match status" value="1"/>
</dbReference>
<keyword evidence="1" id="KW-0479">Metal-binding</keyword>
<comment type="caution">
    <text evidence="7">The sequence shown here is derived from an EMBL/GenBank/DDBJ whole genome shotgun (WGS) entry which is preliminary data.</text>
</comment>
<dbReference type="Pfam" id="PF16158">
    <property type="entry name" value="N_BRCA1_IG"/>
    <property type="match status" value="1"/>
</dbReference>
<accession>A0A367JLU2</accession>
<dbReference type="CDD" id="cd02340">
    <property type="entry name" value="ZZ_NBR1_like"/>
    <property type="match status" value="2"/>
</dbReference>
<dbReference type="Pfam" id="PF00569">
    <property type="entry name" value="ZZ"/>
    <property type="match status" value="3"/>
</dbReference>
<dbReference type="Proteomes" id="UP000253551">
    <property type="component" value="Unassembled WGS sequence"/>
</dbReference>
<evidence type="ECO:0000313" key="8">
    <source>
        <dbReference type="Proteomes" id="UP000253551"/>
    </source>
</evidence>
<feature type="compositionally biased region" description="Basic and acidic residues" evidence="5">
    <location>
        <begin position="578"/>
        <end position="638"/>
    </location>
</feature>
<dbReference type="SMART" id="SM00291">
    <property type="entry name" value="ZnF_ZZ"/>
    <property type="match status" value="3"/>
</dbReference>
<name>A0A367JLU2_RHIST</name>
<feature type="compositionally biased region" description="Low complexity" evidence="5">
    <location>
        <begin position="648"/>
        <end position="661"/>
    </location>
</feature>
<evidence type="ECO:0000256" key="5">
    <source>
        <dbReference type="SAM" id="MobiDB-lite"/>
    </source>
</evidence>
<dbReference type="PANTHER" id="PTHR20930:SF0">
    <property type="entry name" value="PROTEIN ILRUN"/>
    <property type="match status" value="1"/>
</dbReference>
<feature type="region of interest" description="Disordered" evidence="5">
    <location>
        <begin position="575"/>
        <end position="676"/>
    </location>
</feature>
<reference evidence="7 8" key="1">
    <citation type="journal article" date="2018" name="G3 (Bethesda)">
        <title>Phylogenetic and Phylogenomic Definition of Rhizopus Species.</title>
        <authorList>
            <person name="Gryganskyi A.P."/>
            <person name="Golan J."/>
            <person name="Dolatabadi S."/>
            <person name="Mondo S."/>
            <person name="Robb S."/>
            <person name="Idnurm A."/>
            <person name="Muszewska A."/>
            <person name="Steczkiewicz K."/>
            <person name="Masonjones S."/>
            <person name="Liao H.L."/>
            <person name="Gajdeczka M.T."/>
            <person name="Anike F."/>
            <person name="Vuek A."/>
            <person name="Anishchenko I.M."/>
            <person name="Voigt K."/>
            <person name="de Hoog G.S."/>
            <person name="Smith M.E."/>
            <person name="Heitman J."/>
            <person name="Vilgalys R."/>
            <person name="Stajich J.E."/>
        </authorList>
    </citation>
    <scope>NUCLEOTIDE SEQUENCE [LARGE SCALE GENOMIC DNA]</scope>
    <source>
        <strain evidence="7 8">LSU 92-RS-03</strain>
    </source>
</reference>
<evidence type="ECO:0000256" key="1">
    <source>
        <dbReference type="ARBA" id="ARBA00022723"/>
    </source>
</evidence>
<dbReference type="OrthoDB" id="661148at2759"/>
<feature type="domain" description="ZZ-type" evidence="6">
    <location>
        <begin position="166"/>
        <end position="217"/>
    </location>
</feature>
<dbReference type="InterPro" id="IPR013783">
    <property type="entry name" value="Ig-like_fold"/>
</dbReference>